<dbReference type="Gene3D" id="3.30.70.330">
    <property type="match status" value="1"/>
</dbReference>
<dbReference type="InterPro" id="IPR000504">
    <property type="entry name" value="RRM_dom"/>
</dbReference>
<accession>Q6L469</accession>
<dbReference type="AlphaFoldDB" id="Q6L469"/>
<reference evidence="3" key="2">
    <citation type="submission" date="2003-02" db="EMBL/GenBank/DDBJ databases">
        <authorList>
            <person name="Buell R."/>
            <person name="Liu J."/>
            <person name="Childs K."/>
            <person name="Zaborsky J."/>
            <person name="Tallon L."/>
            <person name="Wirtz U."/>
            <person name="Wei F."/>
            <person name="Kuang H."/>
            <person name="Zhang P."/>
            <person name="Marano M."/>
            <person name="Baker B."/>
        </authorList>
    </citation>
    <scope>NUCLEOTIDE SEQUENCE</scope>
</reference>
<dbReference type="EMBL" id="AC139840">
    <property type="protein sequence ID" value="AAT40524.2"/>
    <property type="molecule type" value="Genomic_DNA"/>
</dbReference>
<protein>
    <submittedName>
        <fullName evidence="3">RNA recognition motif containing protein, putative</fullName>
    </submittedName>
</protein>
<sequence>MSKVNPCDPVLPQVLCVCLISKPLVQAVETDSNAGVKSADMNPGGYTAEVTGLSPAATEKEVQEFFGFCGAIEHVEIVRAGEHASTAYVTFKNPHALETAVLLSDSQGHYFVSSAGEAVTLTQDVVKTMLSQGYVLGKGALGKAKAFDESHGLSATAVSKVADLSERIGLTDKFCAGVEVARSVDQRYHISDTTRSAVSATGRTAISAATAVVNSSYFSKGALWMSGALSKAAQAAADLGSRGINK</sequence>
<organism evidence="3">
    <name type="scientific">Solanum demissum</name>
    <name type="common">Wild potato</name>
    <dbReference type="NCBI Taxonomy" id="50514"/>
    <lineage>
        <taxon>Eukaryota</taxon>
        <taxon>Viridiplantae</taxon>
        <taxon>Streptophyta</taxon>
        <taxon>Embryophyta</taxon>
        <taxon>Tracheophyta</taxon>
        <taxon>Spermatophyta</taxon>
        <taxon>Magnoliopsida</taxon>
        <taxon>eudicotyledons</taxon>
        <taxon>Gunneridae</taxon>
        <taxon>Pentapetalae</taxon>
        <taxon>asterids</taxon>
        <taxon>lamiids</taxon>
        <taxon>Solanales</taxon>
        <taxon>Solanaceae</taxon>
        <taxon>Solanoideae</taxon>
        <taxon>Solaneae</taxon>
        <taxon>Solanum</taxon>
    </lineage>
</organism>
<gene>
    <name evidence="3" type="ORF">SDM1_22t00005</name>
</gene>
<dbReference type="InterPro" id="IPR012677">
    <property type="entry name" value="Nucleotide-bd_a/b_plait_sf"/>
</dbReference>
<keyword evidence="1" id="KW-0694">RNA-binding</keyword>
<dbReference type="InterPro" id="IPR035979">
    <property type="entry name" value="RBD_domain_sf"/>
</dbReference>
<reference evidence="3" key="1">
    <citation type="submission" date="2003-02" db="EMBL/GenBank/DDBJ databases">
        <authorList>
            <person name="Ronning C.M."/>
        </authorList>
    </citation>
    <scope>NUCLEOTIDE SEQUENCE</scope>
</reference>
<dbReference type="Pfam" id="PF00076">
    <property type="entry name" value="RRM_1"/>
    <property type="match status" value="1"/>
</dbReference>
<name>Q6L469_SOLDE</name>
<evidence type="ECO:0000313" key="3">
    <source>
        <dbReference type="EMBL" id="AAT40524.2"/>
    </source>
</evidence>
<evidence type="ECO:0000256" key="1">
    <source>
        <dbReference type="PROSITE-ProRule" id="PRU00176"/>
    </source>
</evidence>
<dbReference type="GO" id="GO:0003723">
    <property type="term" value="F:RNA binding"/>
    <property type="evidence" value="ECO:0007669"/>
    <property type="project" value="UniProtKB-UniRule"/>
</dbReference>
<feature type="domain" description="RRM" evidence="2">
    <location>
        <begin position="46"/>
        <end position="121"/>
    </location>
</feature>
<proteinExistence type="predicted"/>
<dbReference type="PANTHER" id="PTHR32343:SF26">
    <property type="entry name" value="RNA-BINDING (RRM_RBD_RNP MOTIFS) FAMILY PROTEIN"/>
    <property type="match status" value="1"/>
</dbReference>
<reference evidence="3" key="4">
    <citation type="submission" date="2006-08" db="EMBL/GenBank/DDBJ databases">
        <authorList>
            <person name="Childs K."/>
        </authorList>
    </citation>
    <scope>NUCLEOTIDE SEQUENCE</scope>
</reference>
<dbReference type="PANTHER" id="PTHR32343">
    <property type="entry name" value="SERINE/ARGININE-RICH SPLICING FACTOR"/>
    <property type="match status" value="1"/>
</dbReference>
<dbReference type="SMART" id="SM00360">
    <property type="entry name" value="RRM"/>
    <property type="match status" value="1"/>
</dbReference>
<dbReference type="PROSITE" id="PS50102">
    <property type="entry name" value="RRM"/>
    <property type="match status" value="1"/>
</dbReference>
<dbReference type="SUPFAM" id="SSF54928">
    <property type="entry name" value="RNA-binding domain, RBD"/>
    <property type="match status" value="1"/>
</dbReference>
<reference evidence="3" key="3">
    <citation type="submission" date="2004-06" db="EMBL/GenBank/DDBJ databases">
        <authorList>
            <person name="Buell R."/>
        </authorList>
    </citation>
    <scope>NUCLEOTIDE SEQUENCE</scope>
</reference>
<evidence type="ECO:0000259" key="2">
    <source>
        <dbReference type="PROSITE" id="PS50102"/>
    </source>
</evidence>